<dbReference type="InterPro" id="IPR036806">
    <property type="entry name" value="YozE_SAM-like_sf"/>
</dbReference>
<sequence length="79" mass="9237">MTFKEYIKQRQVRDNLAGDFTKDARADAKMPDVRTWSELRWYLERGASRDARADVVSAARTVWQGYQAKLRTLRQQATS</sequence>
<dbReference type="Gene3D" id="1.10.150.260">
    <property type="entry name" value="YozE SAM-like"/>
    <property type="match status" value="1"/>
</dbReference>
<dbReference type="Proteomes" id="UP000648722">
    <property type="component" value="Unassembled WGS sequence"/>
</dbReference>
<organism evidence="1 2">
    <name type="scientific">Glycocaulis albus</name>
    <dbReference type="NCBI Taxonomy" id="1382801"/>
    <lineage>
        <taxon>Bacteria</taxon>
        <taxon>Pseudomonadati</taxon>
        <taxon>Pseudomonadota</taxon>
        <taxon>Alphaproteobacteria</taxon>
        <taxon>Maricaulales</taxon>
        <taxon>Maricaulaceae</taxon>
        <taxon>Glycocaulis</taxon>
    </lineage>
</organism>
<comment type="caution">
    <text evidence="1">The sequence shown here is derived from an EMBL/GenBank/DDBJ whole genome shotgun (WGS) entry which is preliminary data.</text>
</comment>
<evidence type="ECO:0000313" key="2">
    <source>
        <dbReference type="Proteomes" id="UP000648722"/>
    </source>
</evidence>
<protein>
    <recommendedName>
        <fullName evidence="3">YozE SAM-like domain-containing protein</fullName>
    </recommendedName>
</protein>
<gene>
    <name evidence="1" type="ORF">GCM10007420_14640</name>
</gene>
<evidence type="ECO:0008006" key="3">
    <source>
        <dbReference type="Google" id="ProtNLM"/>
    </source>
</evidence>
<keyword evidence="2" id="KW-1185">Reference proteome</keyword>
<reference evidence="2" key="1">
    <citation type="journal article" date="2019" name="Int. J. Syst. Evol. Microbiol.">
        <title>The Global Catalogue of Microorganisms (GCM) 10K type strain sequencing project: providing services to taxonomists for standard genome sequencing and annotation.</title>
        <authorList>
            <consortium name="The Broad Institute Genomics Platform"/>
            <consortium name="The Broad Institute Genome Sequencing Center for Infectious Disease"/>
            <person name="Wu L."/>
            <person name="Ma J."/>
        </authorList>
    </citation>
    <scope>NUCLEOTIDE SEQUENCE [LARGE SCALE GENOMIC DNA]</scope>
    <source>
        <strain evidence="2">CGMCC 1.12766</strain>
    </source>
</reference>
<dbReference type="EMBL" id="BMFS01000005">
    <property type="protein sequence ID" value="GGG99820.1"/>
    <property type="molecule type" value="Genomic_DNA"/>
</dbReference>
<accession>A0ABQ1XPQ6</accession>
<proteinExistence type="predicted"/>
<name>A0ABQ1XPQ6_9PROT</name>
<evidence type="ECO:0000313" key="1">
    <source>
        <dbReference type="EMBL" id="GGG99820.1"/>
    </source>
</evidence>